<dbReference type="Pfam" id="PF26215">
    <property type="entry name" value="HTH_animal"/>
    <property type="match status" value="1"/>
</dbReference>
<feature type="non-terminal residue" evidence="2">
    <location>
        <position position="1"/>
    </location>
</feature>
<reference evidence="2 3" key="1">
    <citation type="submission" date="2015-09" db="EMBL/GenBank/DDBJ databases">
        <title>Trachymyrmex cornetzi WGS genome.</title>
        <authorList>
            <person name="Nygaard S."/>
            <person name="Hu H."/>
            <person name="Boomsma J."/>
            <person name="Zhang G."/>
        </authorList>
    </citation>
    <scope>NUCLEOTIDE SEQUENCE [LARGE SCALE GENOMIC DNA]</scope>
    <source>
        <strain evidence="2">Tcor2-1</strain>
        <tissue evidence="2">Whole body</tissue>
    </source>
</reference>
<proteinExistence type="predicted"/>
<dbReference type="PANTHER" id="PTHR21301">
    <property type="entry name" value="REVERSE TRANSCRIPTASE"/>
    <property type="match status" value="1"/>
</dbReference>
<sequence length="333" mass="37877">KSPRSRRKNVSSVFFDDAASSYNINSQSPGPCKLNSCCSTYNVHLLFLDFLVHLYDSHQRETCNTKNGPRSDSAIVLGGILLAGIETTKTFVLNYSDAVDVVDTLIQRGATAEGEKWRTRVNAGQTAGSRAAAATAITWSLNERLRIADNVDKGCARRVSTIQYRNPPPTRDGRLSFLDTMIIIENQRIIFDRYTKETFSGRFLGCYSHHPLCHKRSIIFGFVDKIMCLSHPRFHQKSLTSAIQIFLDNGYPFSFIFSAIEQKIKYHVHNNITEQNLHAKEKYFTVPYVKSISESFVSIAMKFHCKLAFSIPNTLKNFIKKRQTRKAKKKNFL</sequence>
<organism evidence="2 3">
    <name type="scientific">Trachymyrmex cornetzi</name>
    <dbReference type="NCBI Taxonomy" id="471704"/>
    <lineage>
        <taxon>Eukaryota</taxon>
        <taxon>Metazoa</taxon>
        <taxon>Ecdysozoa</taxon>
        <taxon>Arthropoda</taxon>
        <taxon>Hexapoda</taxon>
        <taxon>Insecta</taxon>
        <taxon>Pterygota</taxon>
        <taxon>Neoptera</taxon>
        <taxon>Endopterygota</taxon>
        <taxon>Hymenoptera</taxon>
        <taxon>Apocrita</taxon>
        <taxon>Aculeata</taxon>
        <taxon>Formicoidea</taxon>
        <taxon>Formicidae</taxon>
        <taxon>Myrmicinae</taxon>
        <taxon>Trachymyrmex</taxon>
    </lineage>
</organism>
<accession>A0A151J463</accession>
<dbReference type="PANTHER" id="PTHR21301:SF10">
    <property type="entry name" value="REVERSE TRANSCRIPTASE DOMAIN-CONTAINING PROTEIN"/>
    <property type="match status" value="1"/>
</dbReference>
<gene>
    <name evidence="2" type="ORF">ALC57_10602</name>
</gene>
<evidence type="ECO:0000313" key="3">
    <source>
        <dbReference type="Proteomes" id="UP000078492"/>
    </source>
</evidence>
<evidence type="ECO:0000313" key="2">
    <source>
        <dbReference type="EMBL" id="KYN17117.1"/>
    </source>
</evidence>
<dbReference type="InterPro" id="IPR058912">
    <property type="entry name" value="HTH_animal"/>
</dbReference>
<dbReference type="Proteomes" id="UP000078492">
    <property type="component" value="Unassembled WGS sequence"/>
</dbReference>
<keyword evidence="3" id="KW-1185">Reference proteome</keyword>
<protein>
    <recommendedName>
        <fullName evidence="1">Helix-turn-helix domain-containing protein</fullName>
    </recommendedName>
</protein>
<dbReference type="AlphaFoldDB" id="A0A151J463"/>
<feature type="domain" description="Helix-turn-helix" evidence="1">
    <location>
        <begin position="207"/>
        <end position="260"/>
    </location>
</feature>
<name>A0A151J463_9HYME</name>
<dbReference type="EMBL" id="KQ980246">
    <property type="protein sequence ID" value="KYN17117.1"/>
    <property type="molecule type" value="Genomic_DNA"/>
</dbReference>
<evidence type="ECO:0000259" key="1">
    <source>
        <dbReference type="Pfam" id="PF26215"/>
    </source>
</evidence>